<name>A0A1J5P208_9ZZZZ</name>
<feature type="compositionally biased region" description="Basic and acidic residues" evidence="1">
    <location>
        <begin position="57"/>
        <end position="93"/>
    </location>
</feature>
<feature type="region of interest" description="Disordered" evidence="1">
    <location>
        <begin position="1"/>
        <end position="34"/>
    </location>
</feature>
<evidence type="ECO:0000313" key="2">
    <source>
        <dbReference type="EMBL" id="OIQ65585.1"/>
    </source>
</evidence>
<reference evidence="2" key="1">
    <citation type="submission" date="2016-10" db="EMBL/GenBank/DDBJ databases">
        <title>Sequence of Gallionella enrichment culture.</title>
        <authorList>
            <person name="Poehlein A."/>
            <person name="Muehling M."/>
            <person name="Daniel R."/>
        </authorList>
    </citation>
    <scope>NUCLEOTIDE SEQUENCE</scope>
</reference>
<dbReference type="EMBL" id="MLJW01007208">
    <property type="protein sequence ID" value="OIQ65585.1"/>
    <property type="molecule type" value="Genomic_DNA"/>
</dbReference>
<proteinExistence type="predicted"/>
<accession>A0A1J5P208</accession>
<sequence>MRGAEAEHQRTHRADFRQAELEADREHQEHDSELGQVLRRRLVVAGGQAQRVGPNQHADREITEQRRQLQQAEHDDAEHRGDQVHQDEFESGHRGSHAQLQASPRHELGHAGTA</sequence>
<evidence type="ECO:0000256" key="1">
    <source>
        <dbReference type="SAM" id="MobiDB-lite"/>
    </source>
</evidence>
<comment type="caution">
    <text evidence="2">The sequence shown here is derived from an EMBL/GenBank/DDBJ whole genome shotgun (WGS) entry which is preliminary data.</text>
</comment>
<feature type="compositionally biased region" description="Basic and acidic residues" evidence="1">
    <location>
        <begin position="1"/>
        <end position="33"/>
    </location>
</feature>
<feature type="compositionally biased region" description="Basic and acidic residues" evidence="1">
    <location>
        <begin position="104"/>
        <end position="114"/>
    </location>
</feature>
<feature type="region of interest" description="Disordered" evidence="1">
    <location>
        <begin position="47"/>
        <end position="114"/>
    </location>
</feature>
<organism evidence="2">
    <name type="scientific">mine drainage metagenome</name>
    <dbReference type="NCBI Taxonomy" id="410659"/>
    <lineage>
        <taxon>unclassified sequences</taxon>
        <taxon>metagenomes</taxon>
        <taxon>ecological metagenomes</taxon>
    </lineage>
</organism>
<protein>
    <submittedName>
        <fullName evidence="2">Uncharacterized protein</fullName>
    </submittedName>
</protein>
<gene>
    <name evidence="2" type="ORF">GALL_528560</name>
</gene>
<dbReference type="AlphaFoldDB" id="A0A1J5P208"/>